<evidence type="ECO:0000313" key="2">
    <source>
        <dbReference type="Proteomes" id="UP001396334"/>
    </source>
</evidence>
<gene>
    <name evidence="1" type="ORF">V6N11_036723</name>
</gene>
<accession>A0ABR2RB76</accession>
<reference evidence="1 2" key="1">
    <citation type="journal article" date="2024" name="G3 (Bethesda)">
        <title>Genome assembly of Hibiscus sabdariffa L. provides insights into metabolisms of medicinal natural products.</title>
        <authorList>
            <person name="Kim T."/>
        </authorList>
    </citation>
    <scope>NUCLEOTIDE SEQUENCE [LARGE SCALE GENOMIC DNA]</scope>
    <source>
        <strain evidence="1">TK-2024</strain>
        <tissue evidence="1">Old leaves</tissue>
    </source>
</reference>
<dbReference type="EMBL" id="JBBPBN010000024">
    <property type="protein sequence ID" value="KAK9010210.1"/>
    <property type="molecule type" value="Genomic_DNA"/>
</dbReference>
<sequence>MMQKRWMEKSNKLRPYLTAFDFSDLSCKIWKSGCSGCVFLFVGCCWDFGLNDGLMKLDEGWLLGSLGGEGSVSAGGDGSCCGLKGGQLRVASWNLEVVFNGGGSW</sequence>
<dbReference type="Proteomes" id="UP001396334">
    <property type="component" value="Unassembled WGS sequence"/>
</dbReference>
<protein>
    <submittedName>
        <fullName evidence="1">Uncharacterized protein</fullName>
    </submittedName>
</protein>
<comment type="caution">
    <text evidence="1">The sequence shown here is derived from an EMBL/GenBank/DDBJ whole genome shotgun (WGS) entry which is preliminary data.</text>
</comment>
<keyword evidence="2" id="KW-1185">Reference proteome</keyword>
<proteinExistence type="predicted"/>
<evidence type="ECO:0000313" key="1">
    <source>
        <dbReference type="EMBL" id="KAK9010210.1"/>
    </source>
</evidence>
<organism evidence="1 2">
    <name type="scientific">Hibiscus sabdariffa</name>
    <name type="common">roselle</name>
    <dbReference type="NCBI Taxonomy" id="183260"/>
    <lineage>
        <taxon>Eukaryota</taxon>
        <taxon>Viridiplantae</taxon>
        <taxon>Streptophyta</taxon>
        <taxon>Embryophyta</taxon>
        <taxon>Tracheophyta</taxon>
        <taxon>Spermatophyta</taxon>
        <taxon>Magnoliopsida</taxon>
        <taxon>eudicotyledons</taxon>
        <taxon>Gunneridae</taxon>
        <taxon>Pentapetalae</taxon>
        <taxon>rosids</taxon>
        <taxon>malvids</taxon>
        <taxon>Malvales</taxon>
        <taxon>Malvaceae</taxon>
        <taxon>Malvoideae</taxon>
        <taxon>Hibiscus</taxon>
    </lineage>
</organism>
<name>A0ABR2RB76_9ROSI</name>